<gene>
    <name evidence="1" type="ORF">Mth01_46440</name>
</gene>
<dbReference type="RefSeq" id="WP_204018050.1">
    <property type="nucleotide sequence ID" value="NZ_BOOG01000050.1"/>
</dbReference>
<dbReference type="AlphaFoldDB" id="A0A8J3W241"/>
<accession>A0A8J3W241</accession>
<sequence>MVIARCRNALGLNPYRRVFQIYFPGEVGEGLESLYLYYDGEELGDVTPPHEPGGYMSLPDYRSFAAGLEPGYDSDLEREVHLMFCMMGRITGS</sequence>
<comment type="caution">
    <text evidence="1">The sequence shown here is derived from an EMBL/GenBank/DDBJ whole genome shotgun (WGS) entry which is preliminary data.</text>
</comment>
<reference evidence="1" key="1">
    <citation type="submission" date="2021-01" db="EMBL/GenBank/DDBJ databases">
        <title>Whole genome shotgun sequence of Sphaerimonospora thailandensis NBRC 107569.</title>
        <authorList>
            <person name="Komaki H."/>
            <person name="Tamura T."/>
        </authorList>
    </citation>
    <scope>NUCLEOTIDE SEQUENCE</scope>
    <source>
        <strain evidence="1">NBRC 107569</strain>
    </source>
</reference>
<dbReference type="EMBL" id="BOOG01000050">
    <property type="protein sequence ID" value="GIH72391.1"/>
    <property type="molecule type" value="Genomic_DNA"/>
</dbReference>
<proteinExistence type="predicted"/>
<evidence type="ECO:0000313" key="2">
    <source>
        <dbReference type="Proteomes" id="UP000610966"/>
    </source>
</evidence>
<protein>
    <submittedName>
        <fullName evidence="1">Uncharacterized protein</fullName>
    </submittedName>
</protein>
<dbReference type="Proteomes" id="UP000610966">
    <property type="component" value="Unassembled WGS sequence"/>
</dbReference>
<name>A0A8J3W241_9ACTN</name>
<keyword evidence="2" id="KW-1185">Reference proteome</keyword>
<evidence type="ECO:0000313" key="1">
    <source>
        <dbReference type="EMBL" id="GIH72391.1"/>
    </source>
</evidence>
<organism evidence="1 2">
    <name type="scientific">Sphaerimonospora thailandensis</name>
    <dbReference type="NCBI Taxonomy" id="795644"/>
    <lineage>
        <taxon>Bacteria</taxon>
        <taxon>Bacillati</taxon>
        <taxon>Actinomycetota</taxon>
        <taxon>Actinomycetes</taxon>
        <taxon>Streptosporangiales</taxon>
        <taxon>Streptosporangiaceae</taxon>
        <taxon>Sphaerimonospora</taxon>
    </lineage>
</organism>